<dbReference type="InterPro" id="IPR029058">
    <property type="entry name" value="AB_hydrolase_fold"/>
</dbReference>
<dbReference type="PANTHER" id="PTHR43056:SF5">
    <property type="entry name" value="PEPTIDASE S9 PROLYL OLIGOPEPTIDASE CATALYTIC DOMAIN-CONTAINING PROTEIN"/>
    <property type="match status" value="1"/>
</dbReference>
<evidence type="ECO:0000259" key="1">
    <source>
        <dbReference type="Pfam" id="PF00326"/>
    </source>
</evidence>
<evidence type="ECO:0000313" key="3">
    <source>
        <dbReference type="Proteomes" id="UP000633263"/>
    </source>
</evidence>
<evidence type="ECO:0000313" key="2">
    <source>
        <dbReference type="EMBL" id="GGJ06977.1"/>
    </source>
</evidence>
<dbReference type="PANTHER" id="PTHR43056">
    <property type="entry name" value="PEPTIDASE S9 PROLYL OLIGOPEPTIDASE"/>
    <property type="match status" value="1"/>
</dbReference>
<dbReference type="EMBL" id="BMNN01000006">
    <property type="protein sequence ID" value="GGJ06977.1"/>
    <property type="molecule type" value="Genomic_DNA"/>
</dbReference>
<dbReference type="SUPFAM" id="SSF82171">
    <property type="entry name" value="DPP6 N-terminal domain-like"/>
    <property type="match status" value="1"/>
</dbReference>
<comment type="caution">
    <text evidence="2">The sequence shown here is derived from an EMBL/GenBank/DDBJ whole genome shotgun (WGS) entry which is preliminary data.</text>
</comment>
<keyword evidence="3" id="KW-1185">Reference proteome</keyword>
<gene>
    <name evidence="2" type="ORF">GCM10009083_24970</name>
</gene>
<dbReference type="InterPro" id="IPR001375">
    <property type="entry name" value="Peptidase_S9_cat"/>
</dbReference>
<dbReference type="Gene3D" id="3.40.50.1820">
    <property type="entry name" value="alpha/beta hydrolase"/>
    <property type="match status" value="1"/>
</dbReference>
<feature type="domain" description="Peptidase S9 prolyl oligopeptidase catalytic" evidence="1">
    <location>
        <begin position="420"/>
        <end position="625"/>
    </location>
</feature>
<sequence>MNATLASSAAAERAGYWPSDFSAAAAVAAGTDYADLVCDEQRLLWVQFMPDEGRNVVVESTPRGTRHLTPPGYSVRSRVYEYGGGAICLAGNNLIFVNEADQQLYNQSLADLGCTSLTSRPGCRYGGLTFDPQRQRVIAVEEEHAEREVIHRLVAINLQGQRQLLAEGSDFYNSPCLSPDGQRLAWIEWQRPALPWIDSTLCWAQLDSTGVPVQVQRMGQGEAVQQPLFDSEGGLLCLTDRCGYWRPWRQSDDHQWHPLPSHEADHAPGPWQLQPRHFLPLPGGWLALSWSDEGYGRLELRHPERGEVRSVAPEYTRFRALTHDSTALFCVASGPDCSAAVLRIALAGGKVQVLAQAGSTLAPEEISRPEPLRYLTAHQETAHGFFYPPRNSRAALAPGELPPLVIFTHGGPTSACYPVLDNRIQFWTQRGFAVADLNYRGSVGFGRAYRQRLRENWGVTDVEDVLAAIDHLVEQQLIDPERVFIRGQSAGGFTSLNSLVRASGRFRAAASLYGVSDLLQLRSVTHKFEADYIDWLVGDPLRHDDRYWQRSPLAQAGAIRTPVIFFQGGRDAVVLPEQTEQMVNALKDQGVPVECVTFAEERHGFRRPENLEIVLEMELRFYRNYM</sequence>
<dbReference type="InterPro" id="IPR050585">
    <property type="entry name" value="Xaa-Pro_dipeptidyl-ppase/CocE"/>
</dbReference>
<accession>A0ABQ2CS64</accession>
<dbReference type="SUPFAM" id="SSF53474">
    <property type="entry name" value="alpha/beta-Hydrolases"/>
    <property type="match status" value="1"/>
</dbReference>
<organism evidence="2 3">
    <name type="scientific">Halopseudomonas pertucinogena</name>
    <dbReference type="NCBI Taxonomy" id="86175"/>
    <lineage>
        <taxon>Bacteria</taxon>
        <taxon>Pseudomonadati</taxon>
        <taxon>Pseudomonadota</taxon>
        <taxon>Gammaproteobacteria</taxon>
        <taxon>Pseudomonadales</taxon>
        <taxon>Pseudomonadaceae</taxon>
        <taxon>Halopseudomonas</taxon>
    </lineage>
</organism>
<protein>
    <submittedName>
        <fullName evidence="2">Peptidase S9</fullName>
    </submittedName>
</protein>
<proteinExistence type="predicted"/>
<dbReference type="Pfam" id="PF00326">
    <property type="entry name" value="Peptidase_S9"/>
    <property type="match status" value="1"/>
</dbReference>
<reference evidence="3" key="1">
    <citation type="journal article" date="2019" name="Int. J. Syst. Evol. Microbiol.">
        <title>The Global Catalogue of Microorganisms (GCM) 10K type strain sequencing project: providing services to taxonomists for standard genome sequencing and annotation.</title>
        <authorList>
            <consortium name="The Broad Institute Genomics Platform"/>
            <consortium name="The Broad Institute Genome Sequencing Center for Infectious Disease"/>
            <person name="Wu L."/>
            <person name="Ma J."/>
        </authorList>
    </citation>
    <scope>NUCLEOTIDE SEQUENCE [LARGE SCALE GENOMIC DNA]</scope>
    <source>
        <strain evidence="3">JCM 11590</strain>
    </source>
</reference>
<dbReference type="RefSeq" id="WP_188636984.1">
    <property type="nucleotide sequence ID" value="NZ_BMNN01000006.1"/>
</dbReference>
<dbReference type="Proteomes" id="UP000633263">
    <property type="component" value="Unassembled WGS sequence"/>
</dbReference>
<name>A0ABQ2CS64_9GAMM</name>